<evidence type="ECO:0000313" key="5">
    <source>
        <dbReference type="EMBL" id="PRP73479.1"/>
    </source>
</evidence>
<feature type="compositionally biased region" description="Low complexity" evidence="3">
    <location>
        <begin position="318"/>
        <end position="328"/>
    </location>
</feature>
<dbReference type="SUPFAM" id="SSF48350">
    <property type="entry name" value="GTPase activation domain, GAP"/>
    <property type="match status" value="1"/>
</dbReference>
<feature type="compositionally biased region" description="Pro residues" evidence="3">
    <location>
        <begin position="428"/>
        <end position="447"/>
    </location>
</feature>
<keyword evidence="6" id="KW-1185">Reference proteome</keyword>
<feature type="compositionally biased region" description="Polar residues" evidence="3">
    <location>
        <begin position="1273"/>
        <end position="1284"/>
    </location>
</feature>
<gene>
    <name evidence="5" type="ORF">PROFUN_02488</name>
</gene>
<feature type="region of interest" description="Disordered" evidence="3">
    <location>
        <begin position="1"/>
        <end position="73"/>
    </location>
</feature>
<dbReference type="InterPro" id="IPR008936">
    <property type="entry name" value="Rho_GTPase_activation_prot"/>
</dbReference>
<dbReference type="GO" id="GO:0005096">
    <property type="term" value="F:GTPase activator activity"/>
    <property type="evidence" value="ECO:0007669"/>
    <property type="project" value="UniProtKB-KW"/>
</dbReference>
<feature type="compositionally biased region" description="Low complexity" evidence="3">
    <location>
        <begin position="52"/>
        <end position="71"/>
    </location>
</feature>
<proteinExistence type="predicted"/>
<feature type="compositionally biased region" description="Polar residues" evidence="3">
    <location>
        <begin position="1255"/>
        <end position="1266"/>
    </location>
</feature>
<dbReference type="InterPro" id="IPR001936">
    <property type="entry name" value="RasGAP_dom"/>
</dbReference>
<feature type="compositionally biased region" description="Basic residues" evidence="3">
    <location>
        <begin position="1328"/>
        <end position="1337"/>
    </location>
</feature>
<comment type="caution">
    <text evidence="5">The sequence shown here is derived from an EMBL/GenBank/DDBJ whole genome shotgun (WGS) entry which is preliminary data.</text>
</comment>
<feature type="region of interest" description="Disordered" evidence="3">
    <location>
        <begin position="292"/>
        <end position="369"/>
    </location>
</feature>
<dbReference type="Gene3D" id="1.10.506.10">
    <property type="entry name" value="GTPase Activation - p120gap, domain 1"/>
    <property type="match status" value="2"/>
</dbReference>
<feature type="compositionally biased region" description="Polar residues" evidence="3">
    <location>
        <begin position="469"/>
        <end position="489"/>
    </location>
</feature>
<evidence type="ECO:0000256" key="2">
    <source>
        <dbReference type="SAM" id="Coils"/>
    </source>
</evidence>
<reference evidence="5 6" key="1">
    <citation type="journal article" date="2018" name="Genome Biol. Evol.">
        <title>Multiple Roots of Fruiting Body Formation in Amoebozoa.</title>
        <authorList>
            <person name="Hillmann F."/>
            <person name="Forbes G."/>
            <person name="Novohradska S."/>
            <person name="Ferling I."/>
            <person name="Riege K."/>
            <person name="Groth M."/>
            <person name="Westermann M."/>
            <person name="Marz M."/>
            <person name="Spaller T."/>
            <person name="Winckler T."/>
            <person name="Schaap P."/>
            <person name="Glockner G."/>
        </authorList>
    </citation>
    <scope>NUCLEOTIDE SEQUENCE [LARGE SCALE GENOMIC DNA]</scope>
    <source>
        <strain evidence="5 6">Jena</strain>
    </source>
</reference>
<keyword evidence="2" id="KW-0175">Coiled coil</keyword>
<dbReference type="Proteomes" id="UP000241769">
    <property type="component" value="Unassembled WGS sequence"/>
</dbReference>
<sequence>MSNKHGRAPSWANQLFTKSSSSLNSPKEINTSANKSSTWNASTVPKRQSTLSNNSTPITSPQSTSTPSQPNKTKNLRVVASTSVVQEVVQFTSSLSACMSFTSFLNYAQKENIVKPRRISVASVDAEGRRTLNIMPMKSVQRTIHQMFTVLNDHIVSVVDCQAYRDRRGVERFQATGRLLMAVRNTMLSINYLSAIFKKRRNSTSSNTSNNTDDEHDPYRPVLEKVENDLLRILEECSSSHIELGHFQEMIVLIRNMFSASIPSTRSASGLPTRQTPQWLHLRPASQTRIANQFPGVTRRKSRSLVASESQNSFTPQLSSPNSNSPNLRNDHPRKSSQVEQIKSKLLESITEGRKGSPPTSPTSPRKSSLLLNNIFVYTDQQRKIDRTGSSTNIDMTGEGQSSKAKDVPSAAYIRHRNVGQAVRSTPTSPPPPPPPIRVIEPTPLPRSPMNATVRKSLSSSSNSGRMSPQNVEQSLSRNASMSKQSSTEYPGRLEAIKTRNRARSRSFCDISEAIHMVPTVPFTEFSARRGGTMPPLRSPVPVNVTEDRKKRSVTMGDEEDLNIAHITEHRWRLAHYRHSLQRILLDKDYDVISTLCTIMYSKTPTPEVAEPLIEFYSKNGRTVDFINRLITVEVAQTSGLAVLFRGESMATHMLSYYLKRIGKPYLTALIEPTLREIMSGEANTEGKTGETKDNVPIRMRFERILSSIADSVELCPRAFVLILRHAQNEVVSRFGNHYYVIQCIVFLRFICSAIVNPESYFGLAPPSIEAFQELVKLSKMLQTAVNRLATQTDAVDNDSKVIKRFIERIMNVSLPPVGPGTNVFDLYKREPEELNVPAKRYEDHMDTIFDIMKSHQDSLLAALPTTNDEKIRQLFELRGLLTSGNSSSHRSLSPLNSPANNRLSVWLRKDNRKEQAALSDLKRALEEEREEKVIYQRLLVEAYNQLYKKGNDKVPIEKKASVGENKSKGGENKGGEMRKIPSEMKAEIYKRRSIGSAFNLRTSTDSMKERKMKENDGEEKKEQVIEKKEQATEKNEQVIEKRDQVTEKKEQATEKKEQVVEKRDQVTEKKEQVVEKKELDGKEQVEQEREEEKKEVAEIKAEMQTTEKAGTAELRPTESEPSPSFPEEHTETPRRLSRGIKSTSDVPISVEIPENSEIPRKFSDVKAGYCPPTMSTSLPELSSTTSQSIYRDPMVSTGSSLILTSPVLTRMHPPLPAIDDVVEAGMASTIYPQPPPTTPDLSVSFSQVTWSHISTTTHPQQMSSHPSRKSENLSPKRTISSRFISKKHKHDSTPKLNPPEMARSMPDLPLEGSPGLQTAAAAGTASGKRRPRRTRSHMIDDKEKCLIQ</sequence>
<dbReference type="PROSITE" id="PS50018">
    <property type="entry name" value="RAS_GTPASE_ACTIV_2"/>
    <property type="match status" value="1"/>
</dbReference>
<feature type="compositionally biased region" description="Basic and acidic residues" evidence="3">
    <location>
        <begin position="342"/>
        <end position="355"/>
    </location>
</feature>
<feature type="compositionally biased region" description="Polar residues" evidence="3">
    <location>
        <begin position="388"/>
        <end position="403"/>
    </location>
</feature>
<feature type="domain" description="Ras-GAP" evidence="4">
    <location>
        <begin position="605"/>
        <end position="787"/>
    </location>
</feature>
<protein>
    <submittedName>
        <fullName evidence="5">Ras GTPase activation domain-containing protein</fullName>
    </submittedName>
</protein>
<organism evidence="5 6">
    <name type="scientific">Planoprotostelium fungivorum</name>
    <dbReference type="NCBI Taxonomy" id="1890364"/>
    <lineage>
        <taxon>Eukaryota</taxon>
        <taxon>Amoebozoa</taxon>
        <taxon>Evosea</taxon>
        <taxon>Variosea</taxon>
        <taxon>Cavosteliida</taxon>
        <taxon>Cavosteliaceae</taxon>
        <taxon>Planoprotostelium</taxon>
    </lineage>
</organism>
<dbReference type="OrthoDB" id="28245at2759"/>
<feature type="coiled-coil region" evidence="2">
    <location>
        <begin position="909"/>
        <end position="946"/>
    </location>
</feature>
<dbReference type="PANTHER" id="PTHR10194:SF150">
    <property type="entry name" value="RAS-GAP DOMAIN-CONTAINING PROTEIN"/>
    <property type="match status" value="1"/>
</dbReference>
<dbReference type="Pfam" id="PF00616">
    <property type="entry name" value="RasGAP"/>
    <property type="match status" value="1"/>
</dbReference>
<evidence type="ECO:0000256" key="3">
    <source>
        <dbReference type="SAM" id="MobiDB-lite"/>
    </source>
</evidence>
<dbReference type="CDD" id="cd04519">
    <property type="entry name" value="RasGAP"/>
    <property type="match status" value="1"/>
</dbReference>
<feature type="region of interest" description="Disordered" evidence="3">
    <location>
        <begin position="382"/>
        <end position="498"/>
    </location>
</feature>
<feature type="region of interest" description="Disordered" evidence="3">
    <location>
        <begin position="999"/>
        <end position="1142"/>
    </location>
</feature>
<evidence type="ECO:0000256" key="1">
    <source>
        <dbReference type="ARBA" id="ARBA00022468"/>
    </source>
</evidence>
<feature type="compositionally biased region" description="Basic and acidic residues" evidence="3">
    <location>
        <begin position="1338"/>
        <end position="1349"/>
    </location>
</feature>
<feature type="compositionally biased region" description="Polar residues" evidence="3">
    <location>
        <begin position="11"/>
        <end position="51"/>
    </location>
</feature>
<dbReference type="STRING" id="1890364.A0A2P6MP32"/>
<dbReference type="SMART" id="SM00323">
    <property type="entry name" value="RasGAP"/>
    <property type="match status" value="1"/>
</dbReference>
<feature type="compositionally biased region" description="Basic and acidic residues" evidence="3">
    <location>
        <begin position="1007"/>
        <end position="1102"/>
    </location>
</feature>
<feature type="compositionally biased region" description="Low complexity" evidence="3">
    <location>
        <begin position="457"/>
        <end position="468"/>
    </location>
</feature>
<dbReference type="InterPro" id="IPR039360">
    <property type="entry name" value="Ras_GTPase"/>
</dbReference>
<evidence type="ECO:0000313" key="6">
    <source>
        <dbReference type="Proteomes" id="UP000241769"/>
    </source>
</evidence>
<dbReference type="InParanoid" id="A0A2P6MP32"/>
<keyword evidence="1" id="KW-0343">GTPase activation</keyword>
<feature type="region of interest" description="Disordered" evidence="3">
    <location>
        <begin position="959"/>
        <end position="985"/>
    </location>
</feature>
<evidence type="ECO:0000259" key="4">
    <source>
        <dbReference type="PROSITE" id="PS50018"/>
    </source>
</evidence>
<accession>A0A2P6MP32</accession>
<name>A0A2P6MP32_9EUKA</name>
<feature type="compositionally biased region" description="Polar residues" evidence="3">
    <location>
        <begin position="305"/>
        <end position="317"/>
    </location>
</feature>
<dbReference type="EMBL" id="MDYQ01000599">
    <property type="protein sequence ID" value="PRP73479.1"/>
    <property type="molecule type" value="Genomic_DNA"/>
</dbReference>
<feature type="region of interest" description="Disordered" evidence="3">
    <location>
        <begin position="1255"/>
        <end position="1349"/>
    </location>
</feature>
<dbReference type="PANTHER" id="PTHR10194">
    <property type="entry name" value="RAS GTPASE-ACTIVATING PROTEINS"/>
    <property type="match status" value="1"/>
</dbReference>